<protein>
    <submittedName>
        <fullName evidence="3">LLM class F420-dependent oxidoreductase</fullName>
        <ecNumber evidence="3">1.-.-.-</ecNumber>
    </submittedName>
</protein>
<keyword evidence="1 3" id="KW-0560">Oxidoreductase</keyword>
<dbReference type="InterPro" id="IPR050564">
    <property type="entry name" value="F420-G6PD/mer"/>
</dbReference>
<evidence type="ECO:0000259" key="2">
    <source>
        <dbReference type="Pfam" id="PF00296"/>
    </source>
</evidence>
<accession>A0ABV6M9U1</accession>
<comment type="caution">
    <text evidence="3">The sequence shown here is derived from an EMBL/GenBank/DDBJ whole genome shotgun (WGS) entry which is preliminary data.</text>
</comment>
<reference evidence="3 4" key="1">
    <citation type="submission" date="2024-09" db="EMBL/GenBank/DDBJ databases">
        <authorList>
            <person name="Sun Q."/>
            <person name="Mori K."/>
        </authorList>
    </citation>
    <scope>NUCLEOTIDE SEQUENCE [LARGE SCALE GENOMIC DNA]</scope>
    <source>
        <strain evidence="3 4">TBRC 3947</strain>
    </source>
</reference>
<dbReference type="Gene3D" id="3.20.20.30">
    <property type="entry name" value="Luciferase-like domain"/>
    <property type="match status" value="1"/>
</dbReference>
<dbReference type="SUPFAM" id="SSF51679">
    <property type="entry name" value="Bacterial luciferase-like"/>
    <property type="match status" value="1"/>
</dbReference>
<gene>
    <name evidence="3" type="ORF">ACFFIA_27985</name>
</gene>
<evidence type="ECO:0000313" key="4">
    <source>
        <dbReference type="Proteomes" id="UP001589867"/>
    </source>
</evidence>
<dbReference type="Pfam" id="PF00296">
    <property type="entry name" value="Bac_luciferase"/>
    <property type="match status" value="1"/>
</dbReference>
<dbReference type="EC" id="1.-.-.-" evidence="3"/>
<dbReference type="GO" id="GO:0016491">
    <property type="term" value="F:oxidoreductase activity"/>
    <property type="evidence" value="ECO:0007669"/>
    <property type="project" value="UniProtKB-KW"/>
</dbReference>
<dbReference type="InterPro" id="IPR036661">
    <property type="entry name" value="Luciferase-like_sf"/>
</dbReference>
<evidence type="ECO:0000313" key="3">
    <source>
        <dbReference type="EMBL" id="MFC0531491.1"/>
    </source>
</evidence>
<dbReference type="InterPro" id="IPR022526">
    <property type="entry name" value="F420_Rv3093c"/>
</dbReference>
<dbReference type="PANTHER" id="PTHR43244:SF1">
    <property type="entry name" value="5,10-METHYLENETETRAHYDROMETHANOPTERIN REDUCTASE"/>
    <property type="match status" value="1"/>
</dbReference>
<dbReference type="Proteomes" id="UP001589867">
    <property type="component" value="Unassembled WGS sequence"/>
</dbReference>
<proteinExistence type="predicted"/>
<organism evidence="3 4">
    <name type="scientific">Phytohabitans kaempferiae</name>
    <dbReference type="NCBI Taxonomy" id="1620943"/>
    <lineage>
        <taxon>Bacteria</taxon>
        <taxon>Bacillati</taxon>
        <taxon>Actinomycetota</taxon>
        <taxon>Actinomycetes</taxon>
        <taxon>Micromonosporales</taxon>
        <taxon>Micromonosporaceae</taxon>
    </lineage>
</organism>
<dbReference type="RefSeq" id="WP_377255997.1">
    <property type="nucleotide sequence ID" value="NZ_JBHLUH010000060.1"/>
</dbReference>
<sequence>MTLPLPGVPPYAHRRIVEELPDLGYTDAWTGEAAGADGFVPLALAAAWAPSLHLGTAVVPVQTRGPALLAMTAATLAGATRAGFTLGIGSSGPRFVTATNGIPFDRPYQRVRDALRFLRAAFAGKYLTGDFGSFQIEGFQLAVPHPPPRLIVGALRPGMLGLAGREADGAATNFLAVEDVPAVVAALGGGELMARLFVCPTRDVAYARATGRRLLAPILTARTYSAFHDWLGRGDRLAGVRAAWAAGDWAGAGAAIPDDVVDALLVHGSPERCAEHVARYVAAGVDVPALALVPAPDFGAGPEAVREMVRALSPAVVAYQ</sequence>
<dbReference type="InterPro" id="IPR011251">
    <property type="entry name" value="Luciferase-like_dom"/>
</dbReference>
<feature type="domain" description="Luciferase-like" evidence="2">
    <location>
        <begin position="11"/>
        <end position="286"/>
    </location>
</feature>
<evidence type="ECO:0000256" key="1">
    <source>
        <dbReference type="ARBA" id="ARBA00023002"/>
    </source>
</evidence>
<dbReference type="PANTHER" id="PTHR43244">
    <property type="match status" value="1"/>
</dbReference>
<dbReference type="EMBL" id="JBHLUH010000060">
    <property type="protein sequence ID" value="MFC0531491.1"/>
    <property type="molecule type" value="Genomic_DNA"/>
</dbReference>
<name>A0ABV6M9U1_9ACTN</name>
<dbReference type="CDD" id="cd01097">
    <property type="entry name" value="Tetrahydromethanopterin_reductase"/>
    <property type="match status" value="1"/>
</dbReference>
<keyword evidence="4" id="KW-1185">Reference proteome</keyword>
<dbReference type="NCBIfam" id="TIGR03841">
    <property type="entry name" value="F420_Rv3093c"/>
    <property type="match status" value="1"/>
</dbReference>